<accession>A0A0C9XUE3</accession>
<dbReference type="Proteomes" id="UP000054477">
    <property type="component" value="Unassembled WGS sequence"/>
</dbReference>
<protein>
    <submittedName>
        <fullName evidence="1">Uncharacterized protein</fullName>
    </submittedName>
</protein>
<proteinExistence type="predicted"/>
<dbReference type="HOGENOM" id="CLU_2574251_0_0_1"/>
<reference evidence="2" key="2">
    <citation type="submission" date="2015-01" db="EMBL/GenBank/DDBJ databases">
        <title>Evolutionary Origins and Diversification of the Mycorrhizal Mutualists.</title>
        <authorList>
            <consortium name="DOE Joint Genome Institute"/>
            <consortium name="Mycorrhizal Genomics Consortium"/>
            <person name="Kohler A."/>
            <person name="Kuo A."/>
            <person name="Nagy L.G."/>
            <person name="Floudas D."/>
            <person name="Copeland A."/>
            <person name="Barry K.W."/>
            <person name="Cichocki N."/>
            <person name="Veneault-Fourrey C."/>
            <person name="LaButti K."/>
            <person name="Lindquist E.A."/>
            <person name="Lipzen A."/>
            <person name="Lundell T."/>
            <person name="Morin E."/>
            <person name="Murat C."/>
            <person name="Riley R."/>
            <person name="Ohm R."/>
            <person name="Sun H."/>
            <person name="Tunlid A."/>
            <person name="Henrissat B."/>
            <person name="Grigoriev I.V."/>
            <person name="Hibbett D.S."/>
            <person name="Martin F."/>
        </authorList>
    </citation>
    <scope>NUCLEOTIDE SEQUENCE [LARGE SCALE GENOMIC DNA]</scope>
    <source>
        <strain evidence="2">LaAM-08-1</strain>
    </source>
</reference>
<sequence length="81" mass="8759">MNRSVPLNGEDHWKILDPIPLKCPATLPTCPAGAEGPSLCDLLCSWPCNSLPLTGESFTIRPLNCKHAAPRLGDKQVKAPR</sequence>
<reference evidence="1 2" key="1">
    <citation type="submission" date="2014-04" db="EMBL/GenBank/DDBJ databases">
        <authorList>
            <consortium name="DOE Joint Genome Institute"/>
            <person name="Kuo A."/>
            <person name="Kohler A."/>
            <person name="Nagy L.G."/>
            <person name="Floudas D."/>
            <person name="Copeland A."/>
            <person name="Barry K.W."/>
            <person name="Cichocki N."/>
            <person name="Veneault-Fourrey C."/>
            <person name="LaButti K."/>
            <person name="Lindquist E.A."/>
            <person name="Lipzen A."/>
            <person name="Lundell T."/>
            <person name="Morin E."/>
            <person name="Murat C."/>
            <person name="Sun H."/>
            <person name="Tunlid A."/>
            <person name="Henrissat B."/>
            <person name="Grigoriev I.V."/>
            <person name="Hibbett D.S."/>
            <person name="Martin F."/>
            <person name="Nordberg H.P."/>
            <person name="Cantor M.N."/>
            <person name="Hua S.X."/>
        </authorList>
    </citation>
    <scope>NUCLEOTIDE SEQUENCE [LARGE SCALE GENOMIC DNA]</scope>
    <source>
        <strain evidence="1 2">LaAM-08-1</strain>
    </source>
</reference>
<dbReference type="EMBL" id="KN838608">
    <property type="protein sequence ID" value="KIK01327.1"/>
    <property type="molecule type" value="Genomic_DNA"/>
</dbReference>
<organism evidence="1 2">
    <name type="scientific">Laccaria amethystina LaAM-08-1</name>
    <dbReference type="NCBI Taxonomy" id="1095629"/>
    <lineage>
        <taxon>Eukaryota</taxon>
        <taxon>Fungi</taxon>
        <taxon>Dikarya</taxon>
        <taxon>Basidiomycota</taxon>
        <taxon>Agaricomycotina</taxon>
        <taxon>Agaricomycetes</taxon>
        <taxon>Agaricomycetidae</taxon>
        <taxon>Agaricales</taxon>
        <taxon>Agaricineae</taxon>
        <taxon>Hydnangiaceae</taxon>
        <taxon>Laccaria</taxon>
    </lineage>
</organism>
<dbReference type="AlphaFoldDB" id="A0A0C9XUE3"/>
<name>A0A0C9XUE3_9AGAR</name>
<keyword evidence="2" id="KW-1185">Reference proteome</keyword>
<evidence type="ECO:0000313" key="2">
    <source>
        <dbReference type="Proteomes" id="UP000054477"/>
    </source>
</evidence>
<evidence type="ECO:0000313" key="1">
    <source>
        <dbReference type="EMBL" id="KIK01327.1"/>
    </source>
</evidence>
<gene>
    <name evidence="1" type="ORF">K443DRAFT_569937</name>
</gene>